<protein>
    <submittedName>
        <fullName evidence="7">Putative nodulin 21-related protein</fullName>
    </submittedName>
</protein>
<evidence type="ECO:0000256" key="6">
    <source>
        <dbReference type="SAM" id="Phobius"/>
    </source>
</evidence>
<keyword evidence="2 6" id="KW-0812">Transmembrane</keyword>
<feature type="transmembrane region" description="Helical" evidence="6">
    <location>
        <begin position="156"/>
        <end position="177"/>
    </location>
</feature>
<dbReference type="GO" id="GO:0030026">
    <property type="term" value="P:intracellular manganese ion homeostasis"/>
    <property type="evidence" value="ECO:0007669"/>
    <property type="project" value="InterPro"/>
</dbReference>
<comment type="subcellular location">
    <subcellularLocation>
        <location evidence="1">Endomembrane system</location>
        <topology evidence="1">Multi-pass membrane protein</topology>
    </subcellularLocation>
</comment>
<feature type="transmembrane region" description="Helical" evidence="6">
    <location>
        <begin position="183"/>
        <end position="202"/>
    </location>
</feature>
<dbReference type="Proteomes" id="UP000001409">
    <property type="component" value="Chromosome"/>
</dbReference>
<dbReference type="OrthoDB" id="188924at2"/>
<evidence type="ECO:0000256" key="1">
    <source>
        <dbReference type="ARBA" id="ARBA00004127"/>
    </source>
</evidence>
<evidence type="ECO:0000313" key="7">
    <source>
        <dbReference type="EMBL" id="BAC19465.1"/>
    </source>
</evidence>
<dbReference type="GO" id="GO:0005384">
    <property type="term" value="F:manganese ion transmembrane transporter activity"/>
    <property type="evidence" value="ECO:0007669"/>
    <property type="project" value="InterPro"/>
</dbReference>
<keyword evidence="3 6" id="KW-1133">Transmembrane helix</keyword>
<dbReference type="HOGENOM" id="CLU_038957_3_0_11"/>
<feature type="transmembrane region" description="Helical" evidence="6">
    <location>
        <begin position="28"/>
        <end position="49"/>
    </location>
</feature>
<reference evidence="7 8" key="1">
    <citation type="journal article" date="2003" name="Genome Res.">
        <title>Comparative complete genome sequence analysis of the amino acid replacements responsible for the thermostability of Corynebacterium efficiens.</title>
        <authorList>
            <person name="Nishio Y."/>
            <person name="Nakamura Y."/>
            <person name="Kawarabayasi Y."/>
            <person name="Usuda Y."/>
            <person name="Kimura E."/>
            <person name="Sugimoto S."/>
            <person name="Matsui K."/>
            <person name="Yamagishi A."/>
            <person name="Kikuchi H."/>
            <person name="Ikeo K."/>
            <person name="Gojobori T."/>
        </authorList>
    </citation>
    <scope>NUCLEOTIDE SEQUENCE [LARGE SCALE GENOMIC DNA]</scope>
    <source>
        <strain evidence="8">DSM 44549 / YS-314 / AJ 12310 / JCM 11189 / NBRC 100395</strain>
    </source>
</reference>
<feature type="transmembrane region" description="Helical" evidence="6">
    <location>
        <begin position="55"/>
        <end position="74"/>
    </location>
</feature>
<evidence type="ECO:0000256" key="2">
    <source>
        <dbReference type="ARBA" id="ARBA00022692"/>
    </source>
</evidence>
<dbReference type="PANTHER" id="PTHR31851">
    <property type="entry name" value="FE(2+)/MN(2+) TRANSPORTER PCL1"/>
    <property type="match status" value="1"/>
</dbReference>
<dbReference type="eggNOG" id="COG1814">
    <property type="taxonomic scope" value="Bacteria"/>
</dbReference>
<feature type="region of interest" description="Disordered" evidence="5">
    <location>
        <begin position="1"/>
        <end position="21"/>
    </location>
</feature>
<dbReference type="InterPro" id="IPR008217">
    <property type="entry name" value="Ccc1_fam"/>
</dbReference>
<evidence type="ECO:0000256" key="5">
    <source>
        <dbReference type="SAM" id="MobiDB-lite"/>
    </source>
</evidence>
<keyword evidence="8" id="KW-1185">Reference proteome</keyword>
<sequence>MTMSAAVAHPLPEPHDSSHHNRMNTLRAGVLGANDGIVSVAALLLGVIATGASDVVIFGAGIASTIAGAVSMALGEYVSVSSQKDTEKVLIEKERRELAEDPKAEHAELAGILQSYGISDETAHRAATEISSTNPLAAHLQLELGIDDSEPTKPMAAAASSAIAFLLGALLPLLSVFIAPEGWTAVVVFVVTLITLALTGALSARLAGTSVPRACARLVIGGALGLALTYGVGALFDITA</sequence>
<evidence type="ECO:0000256" key="4">
    <source>
        <dbReference type="ARBA" id="ARBA00023136"/>
    </source>
</evidence>
<name>Q8FM52_COREF</name>
<evidence type="ECO:0000256" key="3">
    <source>
        <dbReference type="ARBA" id="ARBA00022989"/>
    </source>
</evidence>
<dbReference type="CDD" id="cd02432">
    <property type="entry name" value="Nodulin-21_like_1"/>
    <property type="match status" value="1"/>
</dbReference>
<proteinExistence type="predicted"/>
<keyword evidence="4 6" id="KW-0472">Membrane</keyword>
<dbReference type="EMBL" id="BA000035">
    <property type="protein sequence ID" value="BAC19465.1"/>
    <property type="molecule type" value="Genomic_DNA"/>
</dbReference>
<feature type="transmembrane region" description="Helical" evidence="6">
    <location>
        <begin position="214"/>
        <end position="236"/>
    </location>
</feature>
<dbReference type="KEGG" id="cef:CE2655"/>
<dbReference type="GO" id="GO:0012505">
    <property type="term" value="C:endomembrane system"/>
    <property type="evidence" value="ECO:0007669"/>
    <property type="project" value="UniProtKB-SubCell"/>
</dbReference>
<dbReference type="STRING" id="196164.gene:10743102"/>
<evidence type="ECO:0000313" key="8">
    <source>
        <dbReference type="Proteomes" id="UP000001409"/>
    </source>
</evidence>
<dbReference type="AlphaFoldDB" id="Q8FM52"/>
<accession>Q8FM52</accession>
<organism evidence="7 8">
    <name type="scientific">Corynebacterium efficiens (strain DSM 44549 / YS-314 / AJ 12310 / JCM 11189 / NBRC 100395)</name>
    <dbReference type="NCBI Taxonomy" id="196164"/>
    <lineage>
        <taxon>Bacteria</taxon>
        <taxon>Bacillati</taxon>
        <taxon>Actinomycetota</taxon>
        <taxon>Actinomycetes</taxon>
        <taxon>Mycobacteriales</taxon>
        <taxon>Corynebacteriaceae</taxon>
        <taxon>Corynebacterium</taxon>
    </lineage>
</organism>
<dbReference type="Pfam" id="PF01988">
    <property type="entry name" value="VIT1"/>
    <property type="match status" value="1"/>
</dbReference>